<dbReference type="PROSITE" id="PS51257">
    <property type="entry name" value="PROKAR_LIPOPROTEIN"/>
    <property type="match status" value="1"/>
</dbReference>
<proteinExistence type="predicted"/>
<gene>
    <name evidence="2" type="ORF">GOODEAATRI_007269</name>
</gene>
<comment type="caution">
    <text evidence="2">The sequence shown here is derived from an EMBL/GenBank/DDBJ whole genome shotgun (WGS) entry which is preliminary data.</text>
</comment>
<dbReference type="Proteomes" id="UP001476798">
    <property type="component" value="Unassembled WGS sequence"/>
</dbReference>
<reference evidence="2 3" key="1">
    <citation type="submission" date="2021-06" db="EMBL/GenBank/DDBJ databases">
        <authorList>
            <person name="Palmer J.M."/>
        </authorList>
    </citation>
    <scope>NUCLEOTIDE SEQUENCE [LARGE SCALE GENOMIC DNA]</scope>
    <source>
        <strain evidence="2 3">GA_2019</strain>
        <tissue evidence="2">Muscle</tissue>
    </source>
</reference>
<evidence type="ECO:0000313" key="2">
    <source>
        <dbReference type="EMBL" id="MEQ2184374.1"/>
    </source>
</evidence>
<keyword evidence="1" id="KW-0732">Signal</keyword>
<dbReference type="EMBL" id="JAHRIO010080326">
    <property type="protein sequence ID" value="MEQ2184374.1"/>
    <property type="molecule type" value="Genomic_DNA"/>
</dbReference>
<sequence>MVIHGRAAGQHVCWVALACLSRLLASRCCSWTRLSFSELCPAQALKGQQGPGAHLPLCFEANPHTLCMTAPYLACQRSEDRQPLCPMSALNPVMMSLCKLLKGTLALPTILRESYKNSLNLSQIQKPCLTAWRVSWPTAPLSSISPLKVPLKPPWREFAFLNGLQYRDLFSLVTPISLEWKQHTHAGLGDRELTMCRKAST</sequence>
<accession>A0ABV0PLP6</accession>
<evidence type="ECO:0000256" key="1">
    <source>
        <dbReference type="SAM" id="SignalP"/>
    </source>
</evidence>
<name>A0ABV0PLP6_9TELE</name>
<keyword evidence="3" id="KW-1185">Reference proteome</keyword>
<feature type="signal peptide" evidence="1">
    <location>
        <begin position="1"/>
        <end position="25"/>
    </location>
</feature>
<evidence type="ECO:0000313" key="3">
    <source>
        <dbReference type="Proteomes" id="UP001476798"/>
    </source>
</evidence>
<protein>
    <submittedName>
        <fullName evidence="2">Uncharacterized protein</fullName>
    </submittedName>
</protein>
<organism evidence="2 3">
    <name type="scientific">Goodea atripinnis</name>
    <dbReference type="NCBI Taxonomy" id="208336"/>
    <lineage>
        <taxon>Eukaryota</taxon>
        <taxon>Metazoa</taxon>
        <taxon>Chordata</taxon>
        <taxon>Craniata</taxon>
        <taxon>Vertebrata</taxon>
        <taxon>Euteleostomi</taxon>
        <taxon>Actinopterygii</taxon>
        <taxon>Neopterygii</taxon>
        <taxon>Teleostei</taxon>
        <taxon>Neoteleostei</taxon>
        <taxon>Acanthomorphata</taxon>
        <taxon>Ovalentaria</taxon>
        <taxon>Atherinomorphae</taxon>
        <taxon>Cyprinodontiformes</taxon>
        <taxon>Goodeidae</taxon>
        <taxon>Goodea</taxon>
    </lineage>
</organism>
<feature type="chain" id="PRO_5045295019" evidence="1">
    <location>
        <begin position="26"/>
        <end position="201"/>
    </location>
</feature>